<organism evidence="3 4">
    <name type="scientific">Geobacillus icigianus</name>
    <dbReference type="NCBI Taxonomy" id="1430331"/>
    <lineage>
        <taxon>Bacteria</taxon>
        <taxon>Bacillati</taxon>
        <taxon>Bacillota</taxon>
        <taxon>Bacilli</taxon>
        <taxon>Bacillales</taxon>
        <taxon>Anoxybacillaceae</taxon>
        <taxon>Geobacillus</taxon>
    </lineage>
</organism>
<keyword evidence="4" id="KW-1185">Reference proteome</keyword>
<accession>A0ABU6BHR9</accession>
<dbReference type="Proteomes" id="UP000029267">
    <property type="component" value="Unassembled WGS sequence"/>
</dbReference>
<sequence>MFAFGIQAKGGERVKRKPSARQRIGVGLIIASFVVWVVPPIAPFLPFSASVKAWAVTSAVVLAEMLFWAGAWLVGKEAAAKLRKYWNPKRWRMKRRPEQTNDAETDGERQRQSK</sequence>
<dbReference type="NCBIfam" id="NF033684">
    <property type="entry name" value="suffix_2_RND"/>
    <property type="match status" value="1"/>
</dbReference>
<evidence type="ECO:0000256" key="1">
    <source>
        <dbReference type="SAM" id="MobiDB-lite"/>
    </source>
</evidence>
<evidence type="ECO:0000313" key="3">
    <source>
        <dbReference type="EMBL" id="MEB3751538.1"/>
    </source>
</evidence>
<feature type="region of interest" description="Disordered" evidence="1">
    <location>
        <begin position="93"/>
        <end position="114"/>
    </location>
</feature>
<feature type="transmembrane region" description="Helical" evidence="2">
    <location>
        <begin position="54"/>
        <end position="74"/>
    </location>
</feature>
<dbReference type="InterPro" id="IPR047961">
    <property type="entry name" value="Transp_suffix-like"/>
</dbReference>
<protein>
    <recommendedName>
        <fullName evidence="5">Transporter suffix domain-containing protein</fullName>
    </recommendedName>
</protein>
<feature type="transmembrane region" description="Helical" evidence="2">
    <location>
        <begin position="24"/>
        <end position="42"/>
    </location>
</feature>
<keyword evidence="2" id="KW-0472">Membrane</keyword>
<evidence type="ECO:0008006" key="5">
    <source>
        <dbReference type="Google" id="ProtNLM"/>
    </source>
</evidence>
<evidence type="ECO:0000313" key="4">
    <source>
        <dbReference type="Proteomes" id="UP000029267"/>
    </source>
</evidence>
<name>A0ABU6BHR9_9BACL</name>
<proteinExistence type="predicted"/>
<keyword evidence="2" id="KW-0812">Transmembrane</keyword>
<reference evidence="3 4" key="1">
    <citation type="journal article" date="2014" name="Genome Announc.">
        <title>Draft Genome Sequence of Geobacillus icigianus Strain G1w1T Isolated from Hot Springs in the Valley of Geysers, Kamchatka (Russian Federation).</title>
        <authorList>
            <person name="Bryanskaya A.V."/>
            <person name="Rozanov A.S."/>
            <person name="Logacheva M.D."/>
            <person name="Kotenko A.V."/>
            <person name="Peltek S.E."/>
        </authorList>
    </citation>
    <scope>NUCLEOTIDE SEQUENCE [LARGE SCALE GENOMIC DNA]</scope>
    <source>
        <strain evidence="3 4">G1w1</strain>
    </source>
</reference>
<gene>
    <name evidence="3" type="ORF">EP10_002393</name>
</gene>
<evidence type="ECO:0000256" key="2">
    <source>
        <dbReference type="SAM" id="Phobius"/>
    </source>
</evidence>
<comment type="caution">
    <text evidence="3">The sequence shown here is derived from an EMBL/GenBank/DDBJ whole genome shotgun (WGS) entry which is preliminary data.</text>
</comment>
<dbReference type="EMBL" id="JPYA02000003">
    <property type="protein sequence ID" value="MEB3751538.1"/>
    <property type="molecule type" value="Genomic_DNA"/>
</dbReference>
<keyword evidence="2" id="KW-1133">Transmembrane helix</keyword>